<gene>
    <name evidence="3" type="ORF">CSW64_01260</name>
</gene>
<feature type="domain" description="Gfo/Idh/MocA-like oxidoreductase N-terminal" evidence="1">
    <location>
        <begin position="9"/>
        <end position="123"/>
    </location>
</feature>
<proteinExistence type="predicted"/>
<dbReference type="InterPro" id="IPR051450">
    <property type="entry name" value="Gfo/Idh/MocA_Oxidoreductases"/>
</dbReference>
<dbReference type="Proteomes" id="UP000228945">
    <property type="component" value="Chromosome"/>
</dbReference>
<name>A0A2D2ASZ4_9CAUL</name>
<protein>
    <submittedName>
        <fullName evidence="3">Oxidoreductase</fullName>
    </submittedName>
</protein>
<keyword evidence="4" id="KW-1185">Reference proteome</keyword>
<dbReference type="PANTHER" id="PTHR43377:SF6">
    <property type="entry name" value="GFO_IDH_MOCA-LIKE OXIDOREDUCTASE N-TERMINAL DOMAIN-CONTAINING PROTEIN"/>
    <property type="match status" value="1"/>
</dbReference>
<dbReference type="Gene3D" id="3.30.360.10">
    <property type="entry name" value="Dihydrodipicolinate Reductase, domain 2"/>
    <property type="match status" value="1"/>
</dbReference>
<dbReference type="PANTHER" id="PTHR43377">
    <property type="entry name" value="BILIVERDIN REDUCTASE A"/>
    <property type="match status" value="1"/>
</dbReference>
<evidence type="ECO:0000313" key="4">
    <source>
        <dbReference type="Proteomes" id="UP000228945"/>
    </source>
</evidence>
<organism evidence="3 4">
    <name type="scientific">Caulobacter mirabilis</name>
    <dbReference type="NCBI Taxonomy" id="69666"/>
    <lineage>
        <taxon>Bacteria</taxon>
        <taxon>Pseudomonadati</taxon>
        <taxon>Pseudomonadota</taxon>
        <taxon>Alphaproteobacteria</taxon>
        <taxon>Caulobacterales</taxon>
        <taxon>Caulobacteraceae</taxon>
        <taxon>Caulobacter</taxon>
    </lineage>
</organism>
<dbReference type="GO" id="GO:0000166">
    <property type="term" value="F:nucleotide binding"/>
    <property type="evidence" value="ECO:0007669"/>
    <property type="project" value="InterPro"/>
</dbReference>
<evidence type="ECO:0000259" key="1">
    <source>
        <dbReference type="Pfam" id="PF01408"/>
    </source>
</evidence>
<dbReference type="KEGG" id="cmb:CSW64_01260"/>
<sequence>MNLYENAPRTALIGCGRWGRNIARALARLGSLEVIVDPMADGLADYAGELGVRATSDMGAAFAGDIEAVAIAAPAVDHARLIQEALFAGKHVFVEKPLALNMADATRVADQAAASGLTLMVGHLLQYHPAFVRLSEMVAEGAIGELRHVSSNRLNPGAIRTEENALWSMAPHDFSMILKLIGAPPKSVQALPVHVVSPVIPDRVVVQMRFDGAVSAQADVSWLSPFKEHKLVVLGTEGALVFEDTAADAGRKLVHYPGYLDASNGAPRFVKGPGLPVEYPSDEPLLNEMRWFLDCVRGKTQPRSDAAEAIAVLSLLEAAQAASDQHSADWTASDRVSATV</sequence>
<dbReference type="EMBL" id="CP024201">
    <property type="protein sequence ID" value="ATQ41132.1"/>
    <property type="molecule type" value="Genomic_DNA"/>
</dbReference>
<accession>A0A2D2ASZ4</accession>
<dbReference type="RefSeq" id="WP_099620389.1">
    <property type="nucleotide sequence ID" value="NZ_CP024201.1"/>
</dbReference>
<dbReference type="Pfam" id="PF01408">
    <property type="entry name" value="GFO_IDH_MocA"/>
    <property type="match status" value="1"/>
</dbReference>
<dbReference type="InterPro" id="IPR000683">
    <property type="entry name" value="Gfo/Idh/MocA-like_OxRdtase_N"/>
</dbReference>
<dbReference type="InterPro" id="IPR055170">
    <property type="entry name" value="GFO_IDH_MocA-like_dom"/>
</dbReference>
<reference evidence="3 4" key="1">
    <citation type="submission" date="2017-10" db="EMBL/GenBank/DDBJ databases">
        <title>Genome sequence of Caulobacter mirabilis FWC38.</title>
        <authorList>
            <person name="Fiebig A."/>
            <person name="Crosson S."/>
        </authorList>
    </citation>
    <scope>NUCLEOTIDE SEQUENCE [LARGE SCALE GENOMIC DNA]</scope>
    <source>
        <strain evidence="3 4">FWC 38</strain>
    </source>
</reference>
<dbReference type="OrthoDB" id="9800846at2"/>
<evidence type="ECO:0000313" key="3">
    <source>
        <dbReference type="EMBL" id="ATQ41132.1"/>
    </source>
</evidence>
<dbReference type="AlphaFoldDB" id="A0A2D2ASZ4"/>
<dbReference type="SUPFAM" id="SSF55347">
    <property type="entry name" value="Glyceraldehyde-3-phosphate dehydrogenase-like, C-terminal domain"/>
    <property type="match status" value="1"/>
</dbReference>
<dbReference type="InterPro" id="IPR036291">
    <property type="entry name" value="NAD(P)-bd_dom_sf"/>
</dbReference>
<dbReference type="SUPFAM" id="SSF51735">
    <property type="entry name" value="NAD(P)-binding Rossmann-fold domains"/>
    <property type="match status" value="1"/>
</dbReference>
<dbReference type="Pfam" id="PF22725">
    <property type="entry name" value="GFO_IDH_MocA_C3"/>
    <property type="match status" value="1"/>
</dbReference>
<dbReference type="Gene3D" id="3.40.50.720">
    <property type="entry name" value="NAD(P)-binding Rossmann-like Domain"/>
    <property type="match status" value="1"/>
</dbReference>
<feature type="domain" description="GFO/IDH/MocA-like oxidoreductase" evidence="2">
    <location>
        <begin position="131"/>
        <end position="240"/>
    </location>
</feature>
<evidence type="ECO:0000259" key="2">
    <source>
        <dbReference type="Pfam" id="PF22725"/>
    </source>
</evidence>